<dbReference type="OrthoDB" id="7054911at2"/>
<evidence type="ECO:0000313" key="1">
    <source>
        <dbReference type="EMBL" id="KEO80822.1"/>
    </source>
</evidence>
<dbReference type="eggNOG" id="COG0846">
    <property type="taxonomic scope" value="Bacteria"/>
</dbReference>
<gene>
    <name evidence="1" type="ORF">EL26_24230</name>
</gene>
<dbReference type="AlphaFoldDB" id="A0A074M490"/>
<dbReference type="EMBL" id="JMIR01000078">
    <property type="protein sequence ID" value="KEO80822.1"/>
    <property type="molecule type" value="Genomic_DNA"/>
</dbReference>
<comment type="caution">
    <text evidence="1">The sequence shown here is derived from an EMBL/GenBank/DDBJ whole genome shotgun (WGS) entry which is preliminary data.</text>
</comment>
<dbReference type="Gene3D" id="3.40.50.1220">
    <property type="entry name" value="TPP-binding domain"/>
    <property type="match status" value="1"/>
</dbReference>
<protein>
    <submittedName>
        <fullName evidence="1">Uncharacterized protein</fullName>
    </submittedName>
</protein>
<proteinExistence type="predicted"/>
<sequence>MSTVYVFGAGASCAESAPSIANFMGKAFTLLNQSEDPEIKQTWKFLQDYFDKDPRSYDEAIRAYPQIDEIVTLIDYAINNNLSVSATHSSQRFYELRRGLINFISQTIAGSISSDAKPHKNFIEEIKKKRGTINIISLNYDTLLDEAIINSYPSGGIDKIDYGFEGGDRDESRKFKLLKLHGSLNWAHCPFCQNIRVVDKPIAHELYKEIDVPCNVCKGHYAEPVMITPTLLKSYNIPKLNNVWLAASDVISMARKIVFVGYSLASADYPIIDLMKRAISQKNQLKEIIIIGIKNDIDQVCERYYKIFGDRVQIKSDSTGFRGQSYW</sequence>
<accession>A0A074M490</accession>
<dbReference type="SUPFAM" id="SSF52467">
    <property type="entry name" value="DHS-like NAD/FAD-binding domain"/>
    <property type="match status" value="1"/>
</dbReference>
<name>A0A074M490_9BACL</name>
<evidence type="ECO:0000313" key="2">
    <source>
        <dbReference type="Proteomes" id="UP000027931"/>
    </source>
</evidence>
<organism evidence="1 2">
    <name type="scientific">Tumebacillus flagellatus</name>
    <dbReference type="NCBI Taxonomy" id="1157490"/>
    <lineage>
        <taxon>Bacteria</taxon>
        <taxon>Bacillati</taxon>
        <taxon>Bacillota</taxon>
        <taxon>Bacilli</taxon>
        <taxon>Bacillales</taxon>
        <taxon>Alicyclobacillaceae</taxon>
        <taxon>Tumebacillus</taxon>
    </lineage>
</organism>
<dbReference type="Pfam" id="PF13289">
    <property type="entry name" value="SIR2_2"/>
    <property type="match status" value="1"/>
</dbReference>
<dbReference type="InterPro" id="IPR029035">
    <property type="entry name" value="DHS-like_NAD/FAD-binding_dom"/>
</dbReference>
<dbReference type="RefSeq" id="WP_038094796.1">
    <property type="nucleotide sequence ID" value="NZ_JMIR01000078.1"/>
</dbReference>
<reference evidence="1 2" key="1">
    <citation type="journal article" date="2013" name="Int. J. Syst. Evol. Microbiol.">
        <title>Tumebacillus flagellatus sp. nov., an alpha-amylase/pullulanase-producing bacterium isolated from cassava wastewater.</title>
        <authorList>
            <person name="Wang Q."/>
            <person name="Xie N."/>
            <person name="Qin Y."/>
            <person name="Shen N."/>
            <person name="Zhu J."/>
            <person name="Mi H."/>
            <person name="Huang R."/>
        </authorList>
    </citation>
    <scope>NUCLEOTIDE SEQUENCE [LARGE SCALE GENOMIC DNA]</scope>
    <source>
        <strain evidence="1 2">GST4</strain>
    </source>
</reference>
<dbReference type="STRING" id="1157490.EL26_24230"/>
<dbReference type="Proteomes" id="UP000027931">
    <property type="component" value="Unassembled WGS sequence"/>
</dbReference>
<keyword evidence="2" id="KW-1185">Reference proteome</keyword>